<feature type="transmembrane region" description="Helical" evidence="1">
    <location>
        <begin position="285"/>
        <end position="301"/>
    </location>
</feature>
<keyword evidence="1" id="KW-1133">Transmembrane helix</keyword>
<proteinExistence type="predicted"/>
<feature type="transmembrane region" description="Helical" evidence="1">
    <location>
        <begin position="530"/>
        <end position="550"/>
    </location>
</feature>
<evidence type="ECO:0000313" key="3">
    <source>
        <dbReference type="Proteomes" id="UP001500908"/>
    </source>
</evidence>
<evidence type="ECO:0000313" key="2">
    <source>
        <dbReference type="EMBL" id="GAA3750913.1"/>
    </source>
</evidence>
<feature type="transmembrane region" description="Helical" evidence="1">
    <location>
        <begin position="499"/>
        <end position="518"/>
    </location>
</feature>
<comment type="caution">
    <text evidence="2">The sequence shown here is derived from an EMBL/GenBank/DDBJ whole genome shotgun (WGS) entry which is preliminary data.</text>
</comment>
<keyword evidence="3" id="KW-1185">Reference proteome</keyword>
<feature type="transmembrane region" description="Helical" evidence="1">
    <location>
        <begin position="13"/>
        <end position="33"/>
    </location>
</feature>
<feature type="transmembrane region" description="Helical" evidence="1">
    <location>
        <begin position="204"/>
        <end position="220"/>
    </location>
</feature>
<feature type="transmembrane region" description="Helical" evidence="1">
    <location>
        <begin position="468"/>
        <end position="487"/>
    </location>
</feature>
<feature type="transmembrane region" description="Helical" evidence="1">
    <location>
        <begin position="258"/>
        <end position="279"/>
    </location>
</feature>
<gene>
    <name evidence="2" type="ORF">GCM10022402_32540</name>
</gene>
<dbReference type="Proteomes" id="UP001500908">
    <property type="component" value="Unassembled WGS sequence"/>
</dbReference>
<accession>A0ABP7G0L8</accession>
<evidence type="ECO:0000256" key="1">
    <source>
        <dbReference type="SAM" id="Phobius"/>
    </source>
</evidence>
<feature type="transmembrane region" description="Helical" evidence="1">
    <location>
        <begin position="308"/>
        <end position="328"/>
    </location>
</feature>
<feature type="transmembrane region" description="Helical" evidence="1">
    <location>
        <begin position="152"/>
        <end position="171"/>
    </location>
</feature>
<keyword evidence="1" id="KW-0812">Transmembrane</keyword>
<name>A0ABP7G0L8_9ACTN</name>
<keyword evidence="1" id="KW-0472">Membrane</keyword>
<evidence type="ECO:0008006" key="4">
    <source>
        <dbReference type="Google" id="ProtNLM"/>
    </source>
</evidence>
<protein>
    <recommendedName>
        <fullName evidence="4">4-amino-4-deoxy-L-arabinose transferase</fullName>
    </recommendedName>
</protein>
<dbReference type="EMBL" id="BAABDD010000015">
    <property type="protein sequence ID" value="GAA3750913.1"/>
    <property type="molecule type" value="Genomic_DNA"/>
</dbReference>
<reference evidence="3" key="1">
    <citation type="journal article" date="2019" name="Int. J. Syst. Evol. Microbiol.">
        <title>The Global Catalogue of Microorganisms (GCM) 10K type strain sequencing project: providing services to taxonomists for standard genome sequencing and annotation.</title>
        <authorList>
            <consortium name="The Broad Institute Genomics Platform"/>
            <consortium name="The Broad Institute Genome Sequencing Center for Infectious Disease"/>
            <person name="Wu L."/>
            <person name="Ma J."/>
        </authorList>
    </citation>
    <scope>NUCLEOTIDE SEQUENCE [LARGE SCALE GENOMIC DNA]</scope>
    <source>
        <strain evidence="3">JCM 17137</strain>
    </source>
</reference>
<feature type="transmembrane region" description="Helical" evidence="1">
    <location>
        <begin position="374"/>
        <end position="396"/>
    </location>
</feature>
<feature type="transmembrane region" description="Helical" evidence="1">
    <location>
        <begin position="76"/>
        <end position="96"/>
    </location>
</feature>
<sequence length="686" mass="74295">MIRLSPGHLLARVTALPVLALAAWLLVTFPLLLAGQFTPIVALITAGPVVVAAIAFLPRWVPAPRPPGGDDAKDSWWPLIAIVVIVVAFALVEIAYHSEQIVVRRDAASYSQFTTWIAQHGSLPIPQQRDLIAGDLTGLSYDSPAFYQVGDVIWPQFLSGAPLILSVGYWINGVPGMLVTAPLLGALGVLTFAGLAARLLGARWAVLATLVLAVCLPQQWVSRSTYSEPAAQILLLGALLLAYDALARRPDRRQPTLWQSWNTTHLLALAAGLAFGLGLVARIDALRDILPVVAFIGLLLLARRGQALPMLAGLLLGAGYGFVAGFWLSQPYMEHLSGSLQPLLLISAVAVVAVGVATAVLWRRGIPRVDRSRWLPTAVAVVAVVAMAGFALRPLIYVQHGHADELTAYYIGQVQEIEGVPIDPSRTYEEMTLYWVGWYLGLATVLFASIGVALLLRRVMLRRDTEWVLPLLVFTWTVATTLARPAITPDHPWASRRLVVLVLPAFILLAVWFLAWFTRRLRSGPTASPTWFTAPLMSVAALILLVPTALTASGVMSYRMDVGSVAATEQLCDEMPPDASALILDGATSAKFMQVIRGMCGVPTAHVKQPDSPVLDRAISEIHQRGRRAVLVADRAEKLTPHLPAGVDPAHPFNVRTEKDPSTLMKPPQGPWIFDTDVWVAVVPQP</sequence>
<organism evidence="2 3">
    <name type="scientific">Salinactinospora qingdaonensis</name>
    <dbReference type="NCBI Taxonomy" id="702744"/>
    <lineage>
        <taxon>Bacteria</taxon>
        <taxon>Bacillati</taxon>
        <taxon>Actinomycetota</taxon>
        <taxon>Actinomycetes</taxon>
        <taxon>Streptosporangiales</taxon>
        <taxon>Nocardiopsidaceae</taxon>
        <taxon>Salinactinospora</taxon>
    </lineage>
</organism>
<feature type="transmembrane region" description="Helical" evidence="1">
    <location>
        <begin position="340"/>
        <end position="362"/>
    </location>
</feature>
<feature type="transmembrane region" description="Helical" evidence="1">
    <location>
        <begin position="433"/>
        <end position="456"/>
    </location>
</feature>
<feature type="transmembrane region" description="Helical" evidence="1">
    <location>
        <begin position="40"/>
        <end position="61"/>
    </location>
</feature>